<organism evidence="2 3">
    <name type="scientific">Brevibacillus gelatini</name>
    <dbReference type="NCBI Taxonomy" id="1655277"/>
    <lineage>
        <taxon>Bacteria</taxon>
        <taxon>Bacillati</taxon>
        <taxon>Bacillota</taxon>
        <taxon>Bacilli</taxon>
        <taxon>Bacillales</taxon>
        <taxon>Paenibacillaceae</taxon>
        <taxon>Brevibacillus</taxon>
    </lineage>
</organism>
<keyword evidence="1" id="KW-1133">Transmembrane helix</keyword>
<evidence type="ECO:0000313" key="2">
    <source>
        <dbReference type="EMBL" id="RNB56568.1"/>
    </source>
</evidence>
<comment type="caution">
    <text evidence="2">The sequence shown here is derived from an EMBL/GenBank/DDBJ whole genome shotgun (WGS) entry which is preliminary data.</text>
</comment>
<proteinExistence type="predicted"/>
<dbReference type="Proteomes" id="UP000268829">
    <property type="component" value="Unassembled WGS sequence"/>
</dbReference>
<keyword evidence="1" id="KW-0812">Transmembrane</keyword>
<evidence type="ECO:0000256" key="1">
    <source>
        <dbReference type="SAM" id="Phobius"/>
    </source>
</evidence>
<evidence type="ECO:0000313" key="3">
    <source>
        <dbReference type="Proteomes" id="UP000268829"/>
    </source>
</evidence>
<feature type="transmembrane region" description="Helical" evidence="1">
    <location>
        <begin position="21"/>
        <end position="42"/>
    </location>
</feature>
<dbReference type="EMBL" id="RHHS01000028">
    <property type="protein sequence ID" value="RNB56568.1"/>
    <property type="molecule type" value="Genomic_DNA"/>
</dbReference>
<keyword evidence="3" id="KW-1185">Reference proteome</keyword>
<name>A0A3M8AZI3_9BACL</name>
<reference evidence="2 3" key="1">
    <citation type="submission" date="2018-10" db="EMBL/GenBank/DDBJ databases">
        <title>Phylogenomics of Brevibacillus.</title>
        <authorList>
            <person name="Dunlap C."/>
        </authorList>
    </citation>
    <scope>NUCLEOTIDE SEQUENCE [LARGE SCALE GENOMIC DNA]</scope>
    <source>
        <strain evidence="2 3">DSM 100115</strain>
    </source>
</reference>
<accession>A0A3M8AZI3</accession>
<keyword evidence="1" id="KW-0472">Membrane</keyword>
<protein>
    <submittedName>
        <fullName evidence="2">Uncharacterized protein</fullName>
    </submittedName>
</protein>
<gene>
    <name evidence="2" type="ORF">EDM57_12230</name>
</gene>
<dbReference type="AlphaFoldDB" id="A0A3M8AZI3"/>
<sequence length="68" mass="7811">MRRFLCQWCLDESGTVLMEKKVILVVSAVMIFGLASMALPWINSYFSDYTTSVRHAGKVHEFRSVILQ</sequence>